<keyword evidence="8" id="KW-1185">Reference proteome</keyword>
<comment type="subcellular location">
    <subcellularLocation>
        <location evidence="1">Cell membrane</location>
        <topology evidence="1">Multi-pass membrane protein</topology>
    </subcellularLocation>
</comment>
<dbReference type="GO" id="GO:0005886">
    <property type="term" value="C:plasma membrane"/>
    <property type="evidence" value="ECO:0007669"/>
    <property type="project" value="UniProtKB-SubCell"/>
</dbReference>
<evidence type="ECO:0000256" key="1">
    <source>
        <dbReference type="ARBA" id="ARBA00004651"/>
    </source>
</evidence>
<evidence type="ECO:0000313" key="8">
    <source>
        <dbReference type="Proteomes" id="UP000319449"/>
    </source>
</evidence>
<proteinExistence type="predicted"/>
<reference evidence="7 8" key="1">
    <citation type="submission" date="2019-07" db="EMBL/GenBank/DDBJ databases">
        <title>Genomic Encyclopedia of Archaeal and Bacterial Type Strains, Phase II (KMG-II): from individual species to whole genera.</title>
        <authorList>
            <person name="Goeker M."/>
        </authorList>
    </citation>
    <scope>NUCLEOTIDE SEQUENCE [LARGE SCALE GENOMIC DNA]</scope>
    <source>
        <strain evidence="7 8">ATCC BAA-1139</strain>
    </source>
</reference>
<evidence type="ECO:0000256" key="4">
    <source>
        <dbReference type="ARBA" id="ARBA00022989"/>
    </source>
</evidence>
<dbReference type="Pfam" id="PF03899">
    <property type="entry name" value="ATP-synt_I"/>
    <property type="match status" value="1"/>
</dbReference>
<dbReference type="Proteomes" id="UP000319449">
    <property type="component" value="Unassembled WGS sequence"/>
</dbReference>
<dbReference type="InterPro" id="IPR005598">
    <property type="entry name" value="ATP_synth_I"/>
</dbReference>
<comment type="caution">
    <text evidence="7">The sequence shown here is derived from an EMBL/GenBank/DDBJ whole genome shotgun (WGS) entry which is preliminary data.</text>
</comment>
<dbReference type="AlphaFoldDB" id="A0A562WT22"/>
<keyword evidence="5 6" id="KW-0472">Membrane</keyword>
<feature type="transmembrane region" description="Helical" evidence="6">
    <location>
        <begin position="36"/>
        <end position="54"/>
    </location>
</feature>
<feature type="transmembrane region" description="Helical" evidence="6">
    <location>
        <begin position="99"/>
        <end position="119"/>
    </location>
</feature>
<evidence type="ECO:0000256" key="5">
    <source>
        <dbReference type="ARBA" id="ARBA00023136"/>
    </source>
</evidence>
<feature type="transmembrane region" description="Helical" evidence="6">
    <location>
        <begin position="12"/>
        <end position="30"/>
    </location>
</feature>
<gene>
    <name evidence="7" type="ORF">JN12_00234</name>
</gene>
<protein>
    <submittedName>
        <fullName evidence="7">ATP synthase I subunit</fullName>
    </submittedName>
</protein>
<dbReference type="RefSeq" id="WP_246125698.1">
    <property type="nucleotide sequence ID" value="NZ_VLLN01000001.1"/>
</dbReference>
<sequence>MTGISDENLLVVLFRGGWVLLILLVTGSLLFAAPKFAAGVLAGGLLSLANFAWLRNILARSLNLEARQAARFAQVRYLFRLTLLAGAIYLLIVRVGVDIYGLLLGLSILVINIMAVAIYQVTNRSGG</sequence>
<keyword evidence="4 6" id="KW-1133">Transmembrane helix</keyword>
<evidence type="ECO:0000313" key="7">
    <source>
        <dbReference type="EMBL" id="TWJ33560.1"/>
    </source>
</evidence>
<organism evidence="7 8">
    <name type="scientific">Geobacter argillaceus</name>
    <dbReference type="NCBI Taxonomy" id="345631"/>
    <lineage>
        <taxon>Bacteria</taxon>
        <taxon>Pseudomonadati</taxon>
        <taxon>Thermodesulfobacteriota</taxon>
        <taxon>Desulfuromonadia</taxon>
        <taxon>Geobacterales</taxon>
        <taxon>Geobacteraceae</taxon>
        <taxon>Geobacter</taxon>
    </lineage>
</organism>
<dbReference type="EMBL" id="VLLN01000001">
    <property type="protein sequence ID" value="TWJ33560.1"/>
    <property type="molecule type" value="Genomic_DNA"/>
</dbReference>
<evidence type="ECO:0000256" key="6">
    <source>
        <dbReference type="SAM" id="Phobius"/>
    </source>
</evidence>
<name>A0A562WT22_9BACT</name>
<keyword evidence="2" id="KW-1003">Cell membrane</keyword>
<evidence type="ECO:0000256" key="2">
    <source>
        <dbReference type="ARBA" id="ARBA00022475"/>
    </source>
</evidence>
<feature type="transmembrane region" description="Helical" evidence="6">
    <location>
        <begin position="75"/>
        <end position="93"/>
    </location>
</feature>
<accession>A0A562WT22</accession>
<keyword evidence="3 6" id="KW-0812">Transmembrane</keyword>
<evidence type="ECO:0000256" key="3">
    <source>
        <dbReference type="ARBA" id="ARBA00022692"/>
    </source>
</evidence>